<feature type="domain" description="PAS" evidence="7">
    <location>
        <begin position="356"/>
        <end position="405"/>
    </location>
</feature>
<evidence type="ECO:0000256" key="5">
    <source>
        <dbReference type="ARBA" id="ARBA00022777"/>
    </source>
</evidence>
<dbReference type="Pfam" id="PF08447">
    <property type="entry name" value="PAS_3"/>
    <property type="match status" value="2"/>
</dbReference>
<dbReference type="InterPro" id="IPR052162">
    <property type="entry name" value="Sensor_kinase/Photoreceptor"/>
</dbReference>
<dbReference type="EMBL" id="CADCTZ010001045">
    <property type="protein sequence ID" value="CAA9376553.1"/>
    <property type="molecule type" value="Genomic_DNA"/>
</dbReference>
<comment type="catalytic activity">
    <reaction evidence="1">
        <text>ATP + protein L-histidine = ADP + protein N-phospho-L-histidine.</text>
        <dbReference type="EC" id="2.7.13.3"/>
    </reaction>
</comment>
<organism evidence="9">
    <name type="scientific">uncultured Microcoleus sp</name>
    <dbReference type="NCBI Taxonomy" id="259945"/>
    <lineage>
        <taxon>Bacteria</taxon>
        <taxon>Bacillati</taxon>
        <taxon>Cyanobacteriota</taxon>
        <taxon>Cyanophyceae</taxon>
        <taxon>Oscillatoriophycideae</taxon>
        <taxon>Oscillatoriales</taxon>
        <taxon>Microcoleaceae</taxon>
        <taxon>Microcoleus</taxon>
        <taxon>environmental samples</taxon>
    </lineage>
</organism>
<dbReference type="SMART" id="SM00086">
    <property type="entry name" value="PAC"/>
    <property type="match status" value="3"/>
</dbReference>
<evidence type="ECO:0000256" key="2">
    <source>
        <dbReference type="ARBA" id="ARBA00012438"/>
    </source>
</evidence>
<keyword evidence="3" id="KW-0597">Phosphoprotein</keyword>
<dbReference type="PROSITE" id="PS50112">
    <property type="entry name" value="PAS"/>
    <property type="match status" value="2"/>
</dbReference>
<evidence type="ECO:0000259" key="7">
    <source>
        <dbReference type="PROSITE" id="PS50112"/>
    </source>
</evidence>
<dbReference type="Gene3D" id="3.30.450.20">
    <property type="entry name" value="PAS domain"/>
    <property type="match status" value="3"/>
</dbReference>
<dbReference type="SUPFAM" id="SSF55785">
    <property type="entry name" value="PYP-like sensor domain (PAS domain)"/>
    <property type="match status" value="3"/>
</dbReference>
<feature type="domain" description="PAC" evidence="8">
    <location>
        <begin position="306"/>
        <end position="359"/>
    </location>
</feature>
<protein>
    <recommendedName>
        <fullName evidence="2">histidine kinase</fullName>
        <ecNumber evidence="2">2.7.13.3</ecNumber>
    </recommendedName>
</protein>
<dbReference type="InterPro" id="IPR035965">
    <property type="entry name" value="PAS-like_dom_sf"/>
</dbReference>
<gene>
    <name evidence="9" type="ORF">AVDCRST_MAG84-4772</name>
</gene>
<dbReference type="EC" id="2.7.13.3" evidence="2"/>
<keyword evidence="6" id="KW-0175">Coiled coil</keyword>
<dbReference type="GO" id="GO:0006355">
    <property type="term" value="P:regulation of DNA-templated transcription"/>
    <property type="evidence" value="ECO:0007669"/>
    <property type="project" value="InterPro"/>
</dbReference>
<dbReference type="PANTHER" id="PTHR43304:SF1">
    <property type="entry name" value="PAC DOMAIN-CONTAINING PROTEIN"/>
    <property type="match status" value="1"/>
</dbReference>
<evidence type="ECO:0000256" key="3">
    <source>
        <dbReference type="ARBA" id="ARBA00022553"/>
    </source>
</evidence>
<keyword evidence="5" id="KW-0418">Kinase</keyword>
<dbReference type="PROSITE" id="PS50113">
    <property type="entry name" value="PAC"/>
    <property type="match status" value="2"/>
</dbReference>
<evidence type="ECO:0000313" key="9">
    <source>
        <dbReference type="EMBL" id="CAA9376553.1"/>
    </source>
</evidence>
<keyword evidence="4" id="KW-0808">Transferase</keyword>
<dbReference type="InterPro" id="IPR000700">
    <property type="entry name" value="PAS-assoc_C"/>
</dbReference>
<reference evidence="9" key="1">
    <citation type="submission" date="2020-02" db="EMBL/GenBank/DDBJ databases">
        <authorList>
            <person name="Meier V. D."/>
        </authorList>
    </citation>
    <scope>NUCLEOTIDE SEQUENCE</scope>
    <source>
        <strain evidence="9">AVDCRST_MAG84</strain>
    </source>
</reference>
<evidence type="ECO:0000256" key="1">
    <source>
        <dbReference type="ARBA" id="ARBA00000085"/>
    </source>
</evidence>
<dbReference type="PANTHER" id="PTHR43304">
    <property type="entry name" value="PHYTOCHROME-LIKE PROTEIN CPH1"/>
    <property type="match status" value="1"/>
</dbReference>
<evidence type="ECO:0000256" key="4">
    <source>
        <dbReference type="ARBA" id="ARBA00022679"/>
    </source>
</evidence>
<dbReference type="Pfam" id="PF00989">
    <property type="entry name" value="PAS"/>
    <property type="match status" value="1"/>
</dbReference>
<proteinExistence type="predicted"/>
<sequence>MLETVYKHLQILQEQARELPPPQQAILTKTLENLSNSLQEIAASNLFESARYNEAKLVEIEKNNRLLERTVAQQASQIRQLQEQLEKEISQHRRDNQALTKSEAKLQAVLRNSPDIISIIGSDGRVRYHSEALQRVLGYNPEERIGKFHGELIHPDDLLAWQAYFGKLLEAPGIAGTIEYRKRHADGSWLYMESIGNSLLYDSSVQGILINSREIGERKQAEIAVRESELHYRVMSQITSDFAYSFKALPDGKFACEWATEAFERCTGIVPEELESFGWWNSQLVHPDDREILIKQLECCSFSHTGANEYRIINQKGEVRWVRDYWQVVWDKTAERVVRLWGACQEITDRKQVELKLQLVNQVLQAQIASAPLAINCTSNEGNTVVWNRAAEKFFGWTAAEVLGKPLPNIPSGEKQDFYALQKSASNGKPQNGLEVSLLKKDGSSIDVWLWAARVRDAGGQTFGSINIFSDISERKRIEEEYQKLAAMKNMEEPFWARYVSPPHTHKKHGDR</sequence>
<dbReference type="InterPro" id="IPR013767">
    <property type="entry name" value="PAS_fold"/>
</dbReference>
<feature type="domain" description="PAC" evidence="8">
    <location>
        <begin position="432"/>
        <end position="484"/>
    </location>
</feature>
<name>A0A6J4N6T9_9CYAN</name>
<dbReference type="SMART" id="SM00091">
    <property type="entry name" value="PAS"/>
    <property type="match status" value="3"/>
</dbReference>
<dbReference type="InterPro" id="IPR013655">
    <property type="entry name" value="PAS_fold_3"/>
</dbReference>
<dbReference type="InterPro" id="IPR001610">
    <property type="entry name" value="PAC"/>
</dbReference>
<dbReference type="NCBIfam" id="TIGR00229">
    <property type="entry name" value="sensory_box"/>
    <property type="match status" value="3"/>
</dbReference>
<dbReference type="CDD" id="cd00130">
    <property type="entry name" value="PAS"/>
    <property type="match status" value="3"/>
</dbReference>
<dbReference type="InterPro" id="IPR000014">
    <property type="entry name" value="PAS"/>
</dbReference>
<feature type="coiled-coil region" evidence="6">
    <location>
        <begin position="57"/>
        <end position="102"/>
    </location>
</feature>
<dbReference type="GO" id="GO:0004673">
    <property type="term" value="F:protein histidine kinase activity"/>
    <property type="evidence" value="ECO:0007669"/>
    <property type="project" value="UniProtKB-EC"/>
</dbReference>
<evidence type="ECO:0000256" key="6">
    <source>
        <dbReference type="SAM" id="Coils"/>
    </source>
</evidence>
<feature type="domain" description="PAS" evidence="7">
    <location>
        <begin position="102"/>
        <end position="172"/>
    </location>
</feature>
<evidence type="ECO:0000259" key="8">
    <source>
        <dbReference type="PROSITE" id="PS50113"/>
    </source>
</evidence>
<dbReference type="AlphaFoldDB" id="A0A6J4N6T9"/>
<accession>A0A6J4N6T9</accession>